<organism evidence="1 2">
    <name type="scientific">Sinosporangium siamense</name>
    <dbReference type="NCBI Taxonomy" id="1367973"/>
    <lineage>
        <taxon>Bacteria</taxon>
        <taxon>Bacillati</taxon>
        <taxon>Actinomycetota</taxon>
        <taxon>Actinomycetes</taxon>
        <taxon>Streptosporangiales</taxon>
        <taxon>Streptosporangiaceae</taxon>
        <taxon>Sinosporangium</taxon>
    </lineage>
</organism>
<dbReference type="EMBL" id="BOOW01000018">
    <property type="protein sequence ID" value="GII92759.1"/>
    <property type="molecule type" value="Genomic_DNA"/>
</dbReference>
<reference evidence="1" key="1">
    <citation type="submission" date="2021-01" db="EMBL/GenBank/DDBJ databases">
        <title>Whole genome shotgun sequence of Sinosporangium siamense NBRC 109515.</title>
        <authorList>
            <person name="Komaki H."/>
            <person name="Tamura T."/>
        </authorList>
    </citation>
    <scope>NUCLEOTIDE SEQUENCE</scope>
    <source>
        <strain evidence="1">NBRC 109515</strain>
    </source>
</reference>
<evidence type="ECO:0000313" key="1">
    <source>
        <dbReference type="EMBL" id="GII92759.1"/>
    </source>
</evidence>
<keyword evidence="2" id="KW-1185">Reference proteome</keyword>
<evidence type="ECO:0000313" key="2">
    <source>
        <dbReference type="Proteomes" id="UP000606172"/>
    </source>
</evidence>
<proteinExistence type="predicted"/>
<name>A0A919RI13_9ACTN</name>
<dbReference type="AlphaFoldDB" id="A0A919RI13"/>
<gene>
    <name evidence="1" type="ORF">Ssi02_29900</name>
</gene>
<comment type="caution">
    <text evidence="1">The sequence shown here is derived from an EMBL/GenBank/DDBJ whole genome shotgun (WGS) entry which is preliminary data.</text>
</comment>
<protein>
    <submittedName>
        <fullName evidence="1">Uncharacterized protein</fullName>
    </submittedName>
</protein>
<sequence>MELLIGQSDPLTSGGFGPKTAESVGVGSCSAYRREGDRQKVLQVVLTANASPDRVKDGLASGGTPLPEMLPNSTGFYRKTEESLGYAMLVRGEKMLAIAQLAPVQGRDGVADVLALMKLIAPRMLSASSSPVSEGS</sequence>
<accession>A0A919RI13</accession>
<dbReference type="Proteomes" id="UP000606172">
    <property type="component" value="Unassembled WGS sequence"/>
</dbReference>